<dbReference type="PROSITE" id="PS01326">
    <property type="entry name" value="DAP_EPIMERASE"/>
    <property type="match status" value="1"/>
</dbReference>
<dbReference type="InterPro" id="IPR001653">
    <property type="entry name" value="DAP_epimerase_DapF"/>
</dbReference>
<comment type="caution">
    <text evidence="9">Lacks conserved residue(s) required for the propagation of feature annotation.</text>
</comment>
<evidence type="ECO:0000256" key="5">
    <source>
        <dbReference type="ARBA" id="ARBA00022605"/>
    </source>
</evidence>
<reference evidence="11 12" key="1">
    <citation type="submission" date="2017-08" db="EMBL/GenBank/DDBJ databases">
        <title>Burning lignite coal seam in the remote Altai Mountains harbors a hydrogen-driven thermophilic microbial community.</title>
        <authorList>
            <person name="Kadnikov V.V."/>
            <person name="Mardanov A.V."/>
            <person name="Ivasenko D."/>
            <person name="Beletsky A.V."/>
            <person name="Karnachuk O.V."/>
            <person name="Ravin N.V."/>
        </authorList>
    </citation>
    <scope>NUCLEOTIDE SEQUENCE [LARGE SCALE GENOMIC DNA]</scope>
    <source>
        <strain evidence="11">AL33</strain>
    </source>
</reference>
<feature type="binding site" evidence="9">
    <location>
        <begin position="218"/>
        <end position="219"/>
    </location>
    <ligand>
        <name>substrate</name>
    </ligand>
</feature>
<feature type="binding site" evidence="9">
    <location>
        <position position="167"/>
    </location>
    <ligand>
        <name>substrate</name>
    </ligand>
</feature>
<feature type="binding site" evidence="9">
    <location>
        <position position="67"/>
    </location>
    <ligand>
        <name>substrate</name>
    </ligand>
</feature>
<comment type="catalytic activity">
    <reaction evidence="8 9">
        <text>(2S,6S)-2,6-diaminopimelate = meso-2,6-diaminopimelate</text>
        <dbReference type="Rhea" id="RHEA:15393"/>
        <dbReference type="ChEBI" id="CHEBI:57609"/>
        <dbReference type="ChEBI" id="CHEBI:57791"/>
        <dbReference type="EC" id="5.1.1.7"/>
    </reaction>
</comment>
<evidence type="ECO:0000256" key="4">
    <source>
        <dbReference type="ARBA" id="ARBA00022490"/>
    </source>
</evidence>
<dbReference type="HAMAP" id="MF_00197">
    <property type="entry name" value="DAP_epimerase"/>
    <property type="match status" value="1"/>
</dbReference>
<dbReference type="Proteomes" id="UP000244180">
    <property type="component" value="Unassembled WGS sequence"/>
</dbReference>
<feature type="site" description="Could be important to modulate the pK values of the two catalytic cysteine residues" evidence="9">
    <location>
        <position position="169"/>
    </location>
</feature>
<dbReference type="Pfam" id="PF01678">
    <property type="entry name" value="DAP_epimerase"/>
    <property type="match status" value="2"/>
</dbReference>
<evidence type="ECO:0000256" key="3">
    <source>
        <dbReference type="ARBA" id="ARBA00013080"/>
    </source>
</evidence>
<gene>
    <name evidence="9" type="primary">dapF</name>
    <name evidence="11" type="ORF">HSCHL_0615</name>
</gene>
<comment type="caution">
    <text evidence="11">The sequence shown here is derived from an EMBL/GenBank/DDBJ whole genome shotgun (WGS) entry which is preliminary data.</text>
</comment>
<dbReference type="InterPro" id="IPR018510">
    <property type="entry name" value="DAP_epimerase_AS"/>
</dbReference>
<keyword evidence="4 9" id="KW-0963">Cytoplasm</keyword>
<comment type="function">
    <text evidence="9">Catalyzes the stereoinversion of LL-2,6-diaminopimelate (L,L-DAP) to meso-diaminopimelate (meso-DAP), a precursor of L-lysine and an essential component of the bacterial peptidoglycan.</text>
</comment>
<sequence>MIAFTKMEGLGNSYIFINNFEAQVPEERLPELAKLVSDKNFGIGSDGLIVVLPPTSPDHDFRFRIFNADGSEAEMCGNGMRCFARFVYDKGLTRKTRFPVQTLAGTIVPELFLGENGEVVAVKVDMGPPQLRSTKIPMTGPEREPVVDAELEAEGHRFVFTAVSMGNPHIVIFVDDVEAVNLAYWGPRLEHHPLFPRRTNVHFVQVQDSSHLLMRTWERGSGITLACGTGACAVLVAAHLKGLANRAATVHLPGGSLHVEWASDGHVYMTGPANYICEGRFLRSMTATLT</sequence>
<organism evidence="11 12">
    <name type="scientific">Hydrogenibacillus schlegelii</name>
    <name type="common">Bacillus schlegelii</name>
    <dbReference type="NCBI Taxonomy" id="1484"/>
    <lineage>
        <taxon>Bacteria</taxon>
        <taxon>Bacillati</taxon>
        <taxon>Bacillota</taxon>
        <taxon>Bacilli</taxon>
        <taxon>Bacillales</taxon>
        <taxon>Bacillales Family X. Incertae Sedis</taxon>
        <taxon>Hydrogenibacillus</taxon>
    </lineage>
</organism>
<evidence type="ECO:0000256" key="9">
    <source>
        <dbReference type="HAMAP-Rule" id="MF_00197"/>
    </source>
</evidence>
<feature type="binding site" evidence="9">
    <location>
        <position position="12"/>
    </location>
    <ligand>
        <name>substrate</name>
    </ligand>
</feature>
<evidence type="ECO:0000256" key="10">
    <source>
        <dbReference type="PROSITE-ProRule" id="PRU10125"/>
    </source>
</evidence>
<proteinExistence type="inferred from homology"/>
<evidence type="ECO:0000256" key="6">
    <source>
        <dbReference type="ARBA" id="ARBA00023154"/>
    </source>
</evidence>
<comment type="similarity">
    <text evidence="2 9">Belongs to the diaminopimelate epimerase family.</text>
</comment>
<feature type="binding site" evidence="9">
    <location>
        <begin position="77"/>
        <end position="78"/>
    </location>
    <ligand>
        <name>substrate</name>
    </ligand>
</feature>
<dbReference type="FunFam" id="3.10.310.10:FF:000001">
    <property type="entry name" value="Diaminopimelate epimerase"/>
    <property type="match status" value="1"/>
</dbReference>
<evidence type="ECO:0000256" key="1">
    <source>
        <dbReference type="ARBA" id="ARBA00005196"/>
    </source>
</evidence>
<dbReference type="RefSeq" id="WP_338066086.1">
    <property type="nucleotide sequence ID" value="NZ_PEBV01000027.1"/>
</dbReference>
<dbReference type="EC" id="5.1.1.7" evidence="3 9"/>
<dbReference type="GO" id="GO:0008837">
    <property type="term" value="F:diaminopimelate epimerase activity"/>
    <property type="evidence" value="ECO:0007669"/>
    <property type="project" value="UniProtKB-UniRule"/>
</dbReference>
<dbReference type="Gene3D" id="3.10.310.10">
    <property type="entry name" value="Diaminopimelate Epimerase, Chain A, domain 1"/>
    <property type="match status" value="2"/>
</dbReference>
<keyword evidence="5 9" id="KW-0028">Amino-acid biosynthesis</keyword>
<accession>A0A2T5G7X8</accession>
<comment type="subcellular location">
    <subcellularLocation>
        <location evidence="9">Cytoplasm</location>
    </subcellularLocation>
</comment>
<evidence type="ECO:0000313" key="12">
    <source>
        <dbReference type="Proteomes" id="UP000244180"/>
    </source>
</evidence>
<dbReference type="NCBIfam" id="TIGR00652">
    <property type="entry name" value="DapF"/>
    <property type="match status" value="1"/>
</dbReference>
<comment type="pathway">
    <text evidence="1 9">Amino-acid biosynthesis; L-lysine biosynthesis via DAP pathway; DL-2,6-diaminopimelate from LL-2,6-diaminopimelate: step 1/1.</text>
</comment>
<feature type="binding site" evidence="9">
    <location>
        <position position="200"/>
    </location>
    <ligand>
        <name>substrate</name>
    </ligand>
</feature>
<dbReference type="GO" id="GO:0009089">
    <property type="term" value="P:lysine biosynthetic process via diaminopimelate"/>
    <property type="evidence" value="ECO:0007669"/>
    <property type="project" value="UniProtKB-UniRule"/>
</dbReference>
<comment type="subunit">
    <text evidence="9">Homodimer.</text>
</comment>
<evidence type="ECO:0000313" key="11">
    <source>
        <dbReference type="EMBL" id="PTQ52296.1"/>
    </source>
</evidence>
<dbReference type="GO" id="GO:0005829">
    <property type="term" value="C:cytosol"/>
    <property type="evidence" value="ECO:0007669"/>
    <property type="project" value="TreeGrafter"/>
</dbReference>
<name>A0A2T5G7X8_HYDSH</name>
<evidence type="ECO:0000256" key="7">
    <source>
        <dbReference type="ARBA" id="ARBA00023235"/>
    </source>
</evidence>
<keyword evidence="6 9" id="KW-0457">Lysine biosynthesis</keyword>
<dbReference type="AlphaFoldDB" id="A0A2T5G7X8"/>
<evidence type="ECO:0000256" key="8">
    <source>
        <dbReference type="ARBA" id="ARBA00051712"/>
    </source>
</evidence>
<dbReference type="FunFam" id="3.10.310.10:FF:000004">
    <property type="entry name" value="Diaminopimelate epimerase"/>
    <property type="match status" value="1"/>
</dbReference>
<dbReference type="UniPathway" id="UPA00034">
    <property type="reaction ID" value="UER00025"/>
</dbReference>
<feature type="active site" description="Proton acceptor" evidence="9">
    <location>
        <position position="227"/>
    </location>
</feature>
<protein>
    <recommendedName>
        <fullName evidence="3 9">Diaminopimelate epimerase</fullName>
        <shortName evidence="9">DAP epimerase</shortName>
        <ecNumber evidence="3 9">5.1.1.7</ecNumber>
    </recommendedName>
    <alternativeName>
        <fullName evidence="9">PLP-independent amino acid racemase</fullName>
    </alternativeName>
</protein>
<evidence type="ECO:0000256" key="2">
    <source>
        <dbReference type="ARBA" id="ARBA00010219"/>
    </source>
</evidence>
<feature type="site" description="Could be important to modulate the pK values of the two catalytic cysteine residues" evidence="9">
    <location>
        <position position="218"/>
    </location>
</feature>
<feature type="active site" evidence="10">
    <location>
        <position position="76"/>
    </location>
</feature>
<dbReference type="EMBL" id="PEBV01000027">
    <property type="protein sequence ID" value="PTQ52296.1"/>
    <property type="molecule type" value="Genomic_DNA"/>
</dbReference>
<feature type="active site" description="Proton donor" evidence="9">
    <location>
        <position position="76"/>
    </location>
</feature>
<feature type="binding site" evidence="9">
    <location>
        <begin position="228"/>
        <end position="229"/>
    </location>
    <ligand>
        <name>substrate</name>
    </ligand>
</feature>
<dbReference type="PANTHER" id="PTHR31689:SF0">
    <property type="entry name" value="DIAMINOPIMELATE EPIMERASE"/>
    <property type="match status" value="1"/>
</dbReference>
<dbReference type="PANTHER" id="PTHR31689">
    <property type="entry name" value="DIAMINOPIMELATE EPIMERASE, CHLOROPLASTIC"/>
    <property type="match status" value="1"/>
</dbReference>
<dbReference type="SUPFAM" id="SSF54506">
    <property type="entry name" value="Diaminopimelate epimerase-like"/>
    <property type="match status" value="1"/>
</dbReference>
<keyword evidence="7 9" id="KW-0413">Isomerase</keyword>